<dbReference type="Gene3D" id="3.30.565.10">
    <property type="entry name" value="Histidine kinase-like ATPase, C-terminal domain"/>
    <property type="match status" value="1"/>
</dbReference>
<comment type="caution">
    <text evidence="8">The sequence shown here is derived from an EMBL/GenBank/DDBJ whole genome shotgun (WGS) entry which is preliminary data.</text>
</comment>
<evidence type="ECO:0000256" key="3">
    <source>
        <dbReference type="ARBA" id="ARBA00022553"/>
    </source>
</evidence>
<name>A0ABN8E3X9_9VIBR</name>
<dbReference type="GO" id="GO:0016740">
    <property type="term" value="F:transferase activity"/>
    <property type="evidence" value="ECO:0007669"/>
    <property type="project" value="UniProtKB-KW"/>
</dbReference>
<dbReference type="InterPro" id="IPR033414">
    <property type="entry name" value="Sensor_dom"/>
</dbReference>
<dbReference type="InterPro" id="IPR003594">
    <property type="entry name" value="HATPase_dom"/>
</dbReference>
<keyword evidence="9" id="KW-1185">Reference proteome</keyword>
<feature type="coiled-coil region" evidence="4">
    <location>
        <begin position="361"/>
        <end position="406"/>
    </location>
</feature>
<dbReference type="PROSITE" id="PS50109">
    <property type="entry name" value="HIS_KIN"/>
    <property type="match status" value="1"/>
</dbReference>
<dbReference type="Gene3D" id="3.30.450.20">
    <property type="entry name" value="PAS domain"/>
    <property type="match status" value="1"/>
</dbReference>
<dbReference type="SMART" id="SM00091">
    <property type="entry name" value="PAS"/>
    <property type="match status" value="1"/>
</dbReference>
<evidence type="ECO:0000256" key="4">
    <source>
        <dbReference type="SAM" id="Coils"/>
    </source>
</evidence>
<dbReference type="InterPro" id="IPR036097">
    <property type="entry name" value="HisK_dim/P_sf"/>
</dbReference>
<dbReference type="InterPro" id="IPR000014">
    <property type="entry name" value="PAS"/>
</dbReference>
<evidence type="ECO:0000256" key="5">
    <source>
        <dbReference type="SAM" id="Phobius"/>
    </source>
</evidence>
<dbReference type="Pfam" id="PF02518">
    <property type="entry name" value="HATPase_c"/>
    <property type="match status" value="1"/>
</dbReference>
<evidence type="ECO:0000256" key="1">
    <source>
        <dbReference type="ARBA" id="ARBA00000085"/>
    </source>
</evidence>
<dbReference type="PROSITE" id="PS50112">
    <property type="entry name" value="PAS"/>
    <property type="match status" value="1"/>
</dbReference>
<keyword evidence="3" id="KW-0597">Phosphoprotein</keyword>
<dbReference type="SMART" id="SM00388">
    <property type="entry name" value="HisKA"/>
    <property type="match status" value="1"/>
</dbReference>
<dbReference type="PANTHER" id="PTHR43065:SF47">
    <property type="match status" value="1"/>
</dbReference>
<evidence type="ECO:0000313" key="9">
    <source>
        <dbReference type="Proteomes" id="UP000838748"/>
    </source>
</evidence>
<keyword evidence="5" id="KW-0812">Transmembrane</keyword>
<dbReference type="SUPFAM" id="SSF55785">
    <property type="entry name" value="PYP-like sensor domain (PAS domain)"/>
    <property type="match status" value="1"/>
</dbReference>
<dbReference type="Pfam" id="PF08448">
    <property type="entry name" value="PAS_4"/>
    <property type="match status" value="1"/>
</dbReference>
<dbReference type="InterPro" id="IPR004358">
    <property type="entry name" value="Sig_transdc_His_kin-like_C"/>
</dbReference>
<organism evidence="8 9">
    <name type="scientific">Vibrio marisflavi CECT 7928</name>
    <dbReference type="NCBI Taxonomy" id="634439"/>
    <lineage>
        <taxon>Bacteria</taxon>
        <taxon>Pseudomonadati</taxon>
        <taxon>Pseudomonadota</taxon>
        <taxon>Gammaproteobacteria</taxon>
        <taxon>Vibrionales</taxon>
        <taxon>Vibrionaceae</taxon>
        <taxon>Vibrio</taxon>
    </lineage>
</organism>
<reference evidence="8" key="1">
    <citation type="submission" date="2021-11" db="EMBL/GenBank/DDBJ databases">
        <authorList>
            <person name="Rodrigo-Torres L."/>
            <person name="Arahal R. D."/>
            <person name="Lucena T."/>
        </authorList>
    </citation>
    <scope>NUCLEOTIDE SEQUENCE</scope>
    <source>
        <strain evidence="8">CECT 7928</strain>
    </source>
</reference>
<dbReference type="EC" id="2.7.13.3" evidence="2"/>
<dbReference type="InterPro" id="IPR013656">
    <property type="entry name" value="PAS_4"/>
</dbReference>
<proteinExistence type="predicted"/>
<evidence type="ECO:0000313" key="8">
    <source>
        <dbReference type="EMBL" id="CAH0540111.1"/>
    </source>
</evidence>
<dbReference type="PANTHER" id="PTHR43065">
    <property type="entry name" value="SENSOR HISTIDINE KINASE"/>
    <property type="match status" value="1"/>
</dbReference>
<protein>
    <recommendedName>
        <fullName evidence="2">histidine kinase</fullName>
        <ecNumber evidence="2">2.7.13.3</ecNumber>
    </recommendedName>
</protein>
<dbReference type="CDD" id="cd00130">
    <property type="entry name" value="PAS"/>
    <property type="match status" value="1"/>
</dbReference>
<evidence type="ECO:0000259" key="6">
    <source>
        <dbReference type="PROSITE" id="PS50109"/>
    </source>
</evidence>
<sequence>MQGILAKSNKLFNRRSLSNRILFYILLCSTFLALIITATQLLWDYQHDVKRIRNNIDQIEASFIEPIAASYWSLDEDQIRVQVEGIMNFPNMTYVMVSEGTEESDAPLIERGTLKDSFDIQREFELVFEEEVVGKLLVAASLDEVYQRLIEKSALLLVSQMIKTFIVSIAILWIIHLLLIRHLNRMAKYTYSLNFEEFGQSLKLVGREVEPKHPDELDILTRTINEMREKIHLELDERKLANQQLVVEKEFSETIIESSSTVICCIDKDLSVKTMNSAGEKLTGITRDDMLGKNWLSIFSHDIDVQLLTSQIQNSSSLHEQELEMITPEHGKCVLIWSFVPFYQQGELQQYIAFGYNVTSLKNIQIELNSLNESLESKVAERTLSLENSNKQLAEAFDQLQQTQTILVESEKMASLGSLVAGIAHEINTPLGISLTAASFLRDQSRDLSRVTESRELTESDIEDFTAGINESTDLLIGSLNRASQLVRSFKQVAVDQSSEACYRFNVDENLQQVLTSLNHKLKKSNSVVTTECDPDLTITSFPGSFAQIYSNLVINSIIHGFENWEGDRKIHISIEQKQGRLFIDYCDTGKGIEKNMVDRIFDPFVTTKRGAGGSGLGTHVIYNLVVQLLKGNITCDSKVTEGVRFLIDLPYKS</sequence>
<dbReference type="EMBL" id="CAKLDM010000002">
    <property type="protein sequence ID" value="CAH0540111.1"/>
    <property type="molecule type" value="Genomic_DNA"/>
</dbReference>
<evidence type="ECO:0000256" key="2">
    <source>
        <dbReference type="ARBA" id="ARBA00012438"/>
    </source>
</evidence>
<evidence type="ECO:0000259" key="7">
    <source>
        <dbReference type="PROSITE" id="PS50112"/>
    </source>
</evidence>
<dbReference type="SMART" id="SM00387">
    <property type="entry name" value="HATPase_c"/>
    <property type="match status" value="1"/>
</dbReference>
<keyword evidence="4" id="KW-0175">Coiled coil</keyword>
<dbReference type="InterPro" id="IPR035965">
    <property type="entry name" value="PAS-like_dom_sf"/>
</dbReference>
<dbReference type="CDD" id="cd00082">
    <property type="entry name" value="HisKA"/>
    <property type="match status" value="1"/>
</dbReference>
<keyword evidence="8" id="KW-0808">Transferase</keyword>
<dbReference type="InterPro" id="IPR036890">
    <property type="entry name" value="HATPase_C_sf"/>
</dbReference>
<dbReference type="NCBIfam" id="TIGR00229">
    <property type="entry name" value="sensory_box"/>
    <property type="match status" value="1"/>
</dbReference>
<dbReference type="SUPFAM" id="SSF55874">
    <property type="entry name" value="ATPase domain of HSP90 chaperone/DNA topoisomerase II/histidine kinase"/>
    <property type="match status" value="1"/>
</dbReference>
<feature type="transmembrane region" description="Helical" evidence="5">
    <location>
        <begin position="21"/>
        <end position="43"/>
    </location>
</feature>
<keyword evidence="5" id="KW-1133">Transmembrane helix</keyword>
<gene>
    <name evidence="8" type="primary">sasA_7</name>
    <name evidence="8" type="ORF">VMF7928_02623</name>
</gene>
<dbReference type="Pfam" id="PF17149">
    <property type="entry name" value="CHASE5"/>
    <property type="match status" value="1"/>
</dbReference>
<keyword evidence="5" id="KW-0472">Membrane</keyword>
<comment type="catalytic activity">
    <reaction evidence="1">
        <text>ATP + protein L-histidine = ADP + protein N-phospho-L-histidine.</text>
        <dbReference type="EC" id="2.7.13.3"/>
    </reaction>
</comment>
<feature type="domain" description="Histidine kinase" evidence="6">
    <location>
        <begin position="422"/>
        <end position="654"/>
    </location>
</feature>
<dbReference type="SUPFAM" id="SSF47384">
    <property type="entry name" value="Homodimeric domain of signal transducing histidine kinase"/>
    <property type="match status" value="1"/>
</dbReference>
<dbReference type="Proteomes" id="UP000838748">
    <property type="component" value="Unassembled WGS sequence"/>
</dbReference>
<feature type="domain" description="PAS" evidence="7">
    <location>
        <begin position="248"/>
        <end position="319"/>
    </location>
</feature>
<accession>A0ABN8E3X9</accession>
<feature type="transmembrane region" description="Helical" evidence="5">
    <location>
        <begin position="161"/>
        <end position="180"/>
    </location>
</feature>
<dbReference type="Gene3D" id="1.10.287.130">
    <property type="match status" value="1"/>
</dbReference>
<dbReference type="InterPro" id="IPR003661">
    <property type="entry name" value="HisK_dim/P_dom"/>
</dbReference>
<dbReference type="RefSeq" id="WP_237362140.1">
    <property type="nucleotide sequence ID" value="NZ_CAKLDM010000002.1"/>
</dbReference>
<dbReference type="PRINTS" id="PR00344">
    <property type="entry name" value="BCTRLSENSOR"/>
</dbReference>
<dbReference type="InterPro" id="IPR005467">
    <property type="entry name" value="His_kinase_dom"/>
</dbReference>